<accession>A0A7K3NH18</accession>
<evidence type="ECO:0000259" key="7">
    <source>
        <dbReference type="PROSITE" id="PS51379"/>
    </source>
</evidence>
<name>A0A7K3NH18_9BACT</name>
<evidence type="ECO:0000256" key="3">
    <source>
        <dbReference type="ARBA" id="ARBA00023002"/>
    </source>
</evidence>
<dbReference type="GO" id="GO:0016491">
    <property type="term" value="F:oxidoreductase activity"/>
    <property type="evidence" value="ECO:0007669"/>
    <property type="project" value="UniProtKB-KW"/>
</dbReference>
<feature type="domain" description="4Fe-4S ferredoxin-type" evidence="7">
    <location>
        <begin position="18"/>
        <end position="46"/>
    </location>
</feature>
<dbReference type="PANTHER" id="PTHR43255:SF1">
    <property type="entry name" value="IRON-SULFUR-BINDING OXIDOREDUCTASE FADF-RELATED"/>
    <property type="match status" value="1"/>
</dbReference>
<evidence type="ECO:0000256" key="2">
    <source>
        <dbReference type="ARBA" id="ARBA00022723"/>
    </source>
</evidence>
<dbReference type="PROSITE" id="PS51379">
    <property type="entry name" value="4FE4S_FER_2"/>
    <property type="match status" value="1"/>
</dbReference>
<dbReference type="AlphaFoldDB" id="A0A7K3NH18"/>
<dbReference type="PANTHER" id="PTHR43255">
    <property type="entry name" value="IRON-SULFUR-BINDING OXIDOREDUCTASE FADF-RELATED-RELATED"/>
    <property type="match status" value="1"/>
</dbReference>
<dbReference type="Pfam" id="PF13183">
    <property type="entry name" value="Fer4_8"/>
    <property type="match status" value="1"/>
</dbReference>
<keyword evidence="3" id="KW-0560">Oxidoreductase</keyword>
<dbReference type="InterPro" id="IPR051460">
    <property type="entry name" value="HdrC_iron-sulfur_subunit"/>
</dbReference>
<evidence type="ECO:0000313" key="8">
    <source>
        <dbReference type="EMBL" id="NDY55496.1"/>
    </source>
</evidence>
<dbReference type="RefSeq" id="WP_163300552.1">
    <property type="nucleotide sequence ID" value="NZ_JAAGRQ010000005.1"/>
</dbReference>
<keyword evidence="9" id="KW-1185">Reference proteome</keyword>
<keyword evidence="4" id="KW-0408">Iron</keyword>
<organism evidence="8 9">
    <name type="scientific">Desulfolutivibrio sulfodismutans</name>
    <dbReference type="NCBI Taxonomy" id="63561"/>
    <lineage>
        <taxon>Bacteria</taxon>
        <taxon>Pseudomonadati</taxon>
        <taxon>Thermodesulfobacteriota</taxon>
        <taxon>Desulfovibrionia</taxon>
        <taxon>Desulfovibrionales</taxon>
        <taxon>Desulfovibrionaceae</taxon>
        <taxon>Desulfolutivibrio</taxon>
    </lineage>
</organism>
<evidence type="ECO:0000256" key="4">
    <source>
        <dbReference type="ARBA" id="ARBA00023004"/>
    </source>
</evidence>
<feature type="region of interest" description="Disordered" evidence="6">
    <location>
        <begin position="162"/>
        <end position="186"/>
    </location>
</feature>
<dbReference type="GO" id="GO:0046872">
    <property type="term" value="F:metal ion binding"/>
    <property type="evidence" value="ECO:0007669"/>
    <property type="project" value="UniProtKB-KW"/>
</dbReference>
<keyword evidence="1" id="KW-0004">4Fe-4S</keyword>
<evidence type="ECO:0000256" key="6">
    <source>
        <dbReference type="SAM" id="MobiDB-lite"/>
    </source>
</evidence>
<keyword evidence="2" id="KW-0479">Metal-binding</keyword>
<evidence type="ECO:0000256" key="5">
    <source>
        <dbReference type="ARBA" id="ARBA00023014"/>
    </source>
</evidence>
<gene>
    <name evidence="8" type="ORF">G3N56_01890</name>
</gene>
<comment type="caution">
    <text evidence="8">The sequence shown here is derived from an EMBL/GenBank/DDBJ whole genome shotgun (WGS) entry which is preliminary data.</text>
</comment>
<reference evidence="8 9" key="1">
    <citation type="submission" date="2020-02" db="EMBL/GenBank/DDBJ databases">
        <title>Comparative genomics of sulfur disproportionating microorganisms.</title>
        <authorList>
            <person name="Ward L.M."/>
            <person name="Bertran E."/>
            <person name="Johnston D.T."/>
        </authorList>
    </citation>
    <scope>NUCLEOTIDE SEQUENCE [LARGE SCALE GENOMIC DNA]</scope>
    <source>
        <strain evidence="8 9">DSM 3696</strain>
    </source>
</reference>
<dbReference type="SUPFAM" id="SSF46548">
    <property type="entry name" value="alpha-helical ferredoxin"/>
    <property type="match status" value="1"/>
</dbReference>
<dbReference type="GO" id="GO:0051539">
    <property type="term" value="F:4 iron, 4 sulfur cluster binding"/>
    <property type="evidence" value="ECO:0007669"/>
    <property type="project" value="UniProtKB-KW"/>
</dbReference>
<keyword evidence="5" id="KW-0411">Iron-sulfur</keyword>
<dbReference type="InterPro" id="IPR009051">
    <property type="entry name" value="Helical_ferredxn"/>
</dbReference>
<dbReference type="InterPro" id="IPR017896">
    <property type="entry name" value="4Fe4S_Fe-S-bd"/>
</dbReference>
<proteinExistence type="predicted"/>
<sequence length="186" mass="20428">MKTDQTHPAPDEPTLAMDAIRKSLQPCMQCGTCSASCPNAFAMATTPRELWRLLQLGFVDDALAAGSFWMCSSCYTCTLRCPRGLPLTEVMAALRRLAARCHPEKTGDNATFYKTFLDNVRTYGRVQESALMTSYFLTMKSPTLPFAFLPLGLRLLGKGKLHGPSGTQKGRLEGLFNHAATQGDRT</sequence>
<dbReference type="Gene3D" id="1.10.1060.10">
    <property type="entry name" value="Alpha-helical ferredoxin"/>
    <property type="match status" value="1"/>
</dbReference>
<protein>
    <submittedName>
        <fullName evidence="8">Heterodisulfide reductase</fullName>
    </submittedName>
</protein>
<dbReference type="Proteomes" id="UP000469724">
    <property type="component" value="Unassembled WGS sequence"/>
</dbReference>
<dbReference type="PROSITE" id="PS00198">
    <property type="entry name" value="4FE4S_FER_1"/>
    <property type="match status" value="1"/>
</dbReference>
<evidence type="ECO:0000313" key="9">
    <source>
        <dbReference type="Proteomes" id="UP000469724"/>
    </source>
</evidence>
<dbReference type="GO" id="GO:0005886">
    <property type="term" value="C:plasma membrane"/>
    <property type="evidence" value="ECO:0007669"/>
    <property type="project" value="TreeGrafter"/>
</dbReference>
<evidence type="ECO:0000256" key="1">
    <source>
        <dbReference type="ARBA" id="ARBA00022485"/>
    </source>
</evidence>
<dbReference type="EMBL" id="JAAGRQ010000005">
    <property type="protein sequence ID" value="NDY55496.1"/>
    <property type="molecule type" value="Genomic_DNA"/>
</dbReference>
<dbReference type="InterPro" id="IPR017900">
    <property type="entry name" value="4Fe4S_Fe_S_CS"/>
</dbReference>